<dbReference type="InterPro" id="IPR029044">
    <property type="entry name" value="Nucleotide-diphossugar_trans"/>
</dbReference>
<dbReference type="SUPFAM" id="SSF53448">
    <property type="entry name" value="Nucleotide-diphospho-sugar transferases"/>
    <property type="match status" value="1"/>
</dbReference>
<evidence type="ECO:0000313" key="3">
    <source>
        <dbReference type="Proteomes" id="UP000245934"/>
    </source>
</evidence>
<dbReference type="PANTHER" id="PTHR22916:SF3">
    <property type="entry name" value="UDP-GLCNAC:BETAGAL BETA-1,3-N-ACETYLGLUCOSAMINYLTRANSFERASE-LIKE PROTEIN 1"/>
    <property type="match status" value="1"/>
</dbReference>
<reference evidence="2 3" key="1">
    <citation type="submission" date="2018-05" db="EMBL/GenBank/DDBJ databases">
        <title>Draft genome of Methanospirillum stamsii Pt1.</title>
        <authorList>
            <person name="Dueholm M.S."/>
            <person name="Nielsen P.H."/>
            <person name="Bakmann L.F."/>
            <person name="Otzen D.E."/>
        </authorList>
    </citation>
    <scope>NUCLEOTIDE SEQUENCE [LARGE SCALE GENOMIC DNA]</scope>
    <source>
        <strain evidence="2 3">Pt1</strain>
    </source>
</reference>
<feature type="domain" description="Glycosyltransferase 2-like" evidence="1">
    <location>
        <begin position="7"/>
        <end position="169"/>
    </location>
</feature>
<dbReference type="GeneID" id="97608618"/>
<evidence type="ECO:0000313" key="2">
    <source>
        <dbReference type="EMBL" id="PWR69502.1"/>
    </source>
</evidence>
<dbReference type="OrthoDB" id="112464at2157"/>
<dbReference type="InterPro" id="IPR001173">
    <property type="entry name" value="Glyco_trans_2-like"/>
</dbReference>
<evidence type="ECO:0000259" key="1">
    <source>
        <dbReference type="Pfam" id="PF00535"/>
    </source>
</evidence>
<comment type="caution">
    <text evidence="2">The sequence shown here is derived from an EMBL/GenBank/DDBJ whole genome shotgun (WGS) entry which is preliminary data.</text>
</comment>
<dbReference type="PANTHER" id="PTHR22916">
    <property type="entry name" value="GLYCOSYLTRANSFERASE"/>
    <property type="match status" value="1"/>
</dbReference>
<name>A0A2V2MN55_9EURY</name>
<protein>
    <recommendedName>
        <fullName evidence="1">Glycosyltransferase 2-like domain-containing protein</fullName>
    </recommendedName>
</protein>
<keyword evidence="3" id="KW-1185">Reference proteome</keyword>
<accession>A0A2V2MN55</accession>
<dbReference type="GO" id="GO:0016758">
    <property type="term" value="F:hexosyltransferase activity"/>
    <property type="evidence" value="ECO:0007669"/>
    <property type="project" value="UniProtKB-ARBA"/>
</dbReference>
<dbReference type="Proteomes" id="UP000245934">
    <property type="component" value="Unassembled WGS sequence"/>
</dbReference>
<dbReference type="Gene3D" id="3.90.550.10">
    <property type="entry name" value="Spore Coat Polysaccharide Biosynthesis Protein SpsA, Chain A"/>
    <property type="match status" value="1"/>
</dbReference>
<dbReference type="RefSeq" id="WP_109942505.1">
    <property type="nucleotide sequence ID" value="NZ_CP176366.1"/>
</dbReference>
<dbReference type="EMBL" id="QGMZ01000076">
    <property type="protein sequence ID" value="PWR69502.1"/>
    <property type="molecule type" value="Genomic_DNA"/>
</dbReference>
<sequence>MKEDKISVIIPSYNNARFLGEAIKSIINQTYPNLEIIIVEGNSSDSSLEIVNGYAKKDSRIVVIVQDRNYGVSKARNDGILASTGKFVAILDSDDVMLPGRIDELYQEIIKNDNYGLVHSDVFVINENGRIIGKIIGKEQYSQGYIRGEVLRRRGCHIGYPMFRKKFLDKVGYYDESLRGGEDYDLYSRITYEYPVAYVRKPLILYRRHGSNASSKLNLMVSHYKKYLDKTFENDTKLSYSSIKNEAYAHYYIDKINLEFQDNKRSFLINVIPGLLHSLQKDRITVFNMIFPVLRILFYRINTIIRKKIAAYTNTIYTQVGW</sequence>
<gene>
    <name evidence="2" type="ORF">DLD82_17945</name>
</gene>
<proteinExistence type="predicted"/>
<dbReference type="AlphaFoldDB" id="A0A2V2MN55"/>
<dbReference type="Pfam" id="PF00535">
    <property type="entry name" value="Glycos_transf_2"/>
    <property type="match status" value="1"/>
</dbReference>
<organism evidence="2 3">
    <name type="scientific">Methanospirillum stamsii</name>
    <dbReference type="NCBI Taxonomy" id="1277351"/>
    <lineage>
        <taxon>Archaea</taxon>
        <taxon>Methanobacteriati</taxon>
        <taxon>Methanobacteriota</taxon>
        <taxon>Stenosarchaea group</taxon>
        <taxon>Methanomicrobia</taxon>
        <taxon>Methanomicrobiales</taxon>
        <taxon>Methanospirillaceae</taxon>
        <taxon>Methanospirillum</taxon>
    </lineage>
</organism>